<comment type="function">
    <text evidence="10">Channel that opens in response to stretch forces in the membrane lipid bilayer. May participate in the regulation of osmotic pressure changes within the cell.</text>
</comment>
<comment type="subunit">
    <text evidence="10">Homopentamer.</text>
</comment>
<evidence type="ECO:0000313" key="12">
    <source>
        <dbReference type="Proteomes" id="UP001500967"/>
    </source>
</evidence>
<dbReference type="HAMAP" id="MF_00115">
    <property type="entry name" value="MscL"/>
    <property type="match status" value="1"/>
</dbReference>
<keyword evidence="4 10" id="KW-1003">Cell membrane</keyword>
<protein>
    <recommendedName>
        <fullName evidence="10">Large-conductance mechanosensitive channel</fullName>
    </recommendedName>
</protein>
<dbReference type="PROSITE" id="PS01327">
    <property type="entry name" value="MSCL"/>
    <property type="match status" value="1"/>
</dbReference>
<keyword evidence="6 10" id="KW-1133">Transmembrane helix</keyword>
<evidence type="ECO:0000256" key="3">
    <source>
        <dbReference type="ARBA" id="ARBA00022448"/>
    </source>
</evidence>
<comment type="caution">
    <text evidence="11">The sequence shown here is derived from an EMBL/GenBank/DDBJ whole genome shotgun (WGS) entry which is preliminary data.</text>
</comment>
<evidence type="ECO:0000256" key="6">
    <source>
        <dbReference type="ARBA" id="ARBA00022989"/>
    </source>
</evidence>
<reference evidence="11 12" key="1">
    <citation type="journal article" date="2019" name="Int. J. Syst. Evol. Microbiol.">
        <title>The Global Catalogue of Microorganisms (GCM) 10K type strain sequencing project: providing services to taxonomists for standard genome sequencing and annotation.</title>
        <authorList>
            <consortium name="The Broad Institute Genomics Platform"/>
            <consortium name="The Broad Institute Genome Sequencing Center for Infectious Disease"/>
            <person name="Wu L."/>
            <person name="Ma J."/>
        </authorList>
    </citation>
    <scope>NUCLEOTIDE SEQUENCE [LARGE SCALE GENOMIC DNA]</scope>
    <source>
        <strain evidence="11 12">JCM 10425</strain>
    </source>
</reference>
<keyword evidence="9 10" id="KW-0407">Ion channel</keyword>
<feature type="transmembrane region" description="Helical" evidence="10">
    <location>
        <begin position="12"/>
        <end position="32"/>
    </location>
</feature>
<proteinExistence type="inferred from homology"/>
<evidence type="ECO:0000256" key="8">
    <source>
        <dbReference type="ARBA" id="ARBA00023136"/>
    </source>
</evidence>
<name>A0ABN0UQD4_9ACTN</name>
<dbReference type="PANTHER" id="PTHR30266:SF2">
    <property type="entry name" value="LARGE-CONDUCTANCE MECHANOSENSITIVE CHANNEL"/>
    <property type="match status" value="1"/>
</dbReference>
<accession>A0ABN0UQD4</accession>
<dbReference type="PRINTS" id="PR01264">
    <property type="entry name" value="MECHCHANNEL"/>
</dbReference>
<keyword evidence="3 10" id="KW-0813">Transport</keyword>
<dbReference type="SUPFAM" id="SSF81330">
    <property type="entry name" value="Gated mechanosensitive channel"/>
    <property type="match status" value="1"/>
</dbReference>
<dbReference type="InterPro" id="IPR019823">
    <property type="entry name" value="Mechanosensitive_channel_CS"/>
</dbReference>
<dbReference type="Proteomes" id="UP001500967">
    <property type="component" value="Unassembled WGS sequence"/>
</dbReference>
<evidence type="ECO:0000256" key="9">
    <source>
        <dbReference type="ARBA" id="ARBA00023303"/>
    </source>
</evidence>
<feature type="transmembrane region" description="Helical" evidence="10">
    <location>
        <begin position="65"/>
        <end position="88"/>
    </location>
</feature>
<dbReference type="InterPro" id="IPR037673">
    <property type="entry name" value="MSC/AndL"/>
</dbReference>
<comment type="subcellular location">
    <subcellularLocation>
        <location evidence="1 10">Cell membrane</location>
        <topology evidence="1 10">Multi-pass membrane protein</topology>
    </subcellularLocation>
</comment>
<keyword evidence="12" id="KW-1185">Reference proteome</keyword>
<dbReference type="EMBL" id="BAAAGX010000018">
    <property type="protein sequence ID" value="GAA0258033.1"/>
    <property type="molecule type" value="Genomic_DNA"/>
</dbReference>
<evidence type="ECO:0000256" key="1">
    <source>
        <dbReference type="ARBA" id="ARBA00004651"/>
    </source>
</evidence>
<comment type="similarity">
    <text evidence="2 10">Belongs to the MscL family.</text>
</comment>
<dbReference type="PANTHER" id="PTHR30266">
    <property type="entry name" value="MECHANOSENSITIVE CHANNEL MSCL"/>
    <property type="match status" value="1"/>
</dbReference>
<dbReference type="InterPro" id="IPR001185">
    <property type="entry name" value="MS_channel"/>
</dbReference>
<dbReference type="Pfam" id="PF01741">
    <property type="entry name" value="MscL"/>
    <property type="match status" value="1"/>
</dbReference>
<evidence type="ECO:0000256" key="7">
    <source>
        <dbReference type="ARBA" id="ARBA00023065"/>
    </source>
</evidence>
<sequence>MFKGFRDFIRRGNVVDLAVGVVIGAAFTGLVTQFGNSFLKPLIQLITGGKKVGGTFEINKVIFDYGAFITALIVFALTAAALYFIVVAPMNRLNELRRRGQEPEPEAPSEEIVLLTEIRDALRENGGGRRF</sequence>
<keyword evidence="7 10" id="KW-0406">Ion transport</keyword>
<evidence type="ECO:0000256" key="2">
    <source>
        <dbReference type="ARBA" id="ARBA00007254"/>
    </source>
</evidence>
<keyword evidence="8 10" id="KW-0472">Membrane</keyword>
<organism evidence="11 12">
    <name type="scientific">Cryptosporangium japonicum</name>
    <dbReference type="NCBI Taxonomy" id="80872"/>
    <lineage>
        <taxon>Bacteria</taxon>
        <taxon>Bacillati</taxon>
        <taxon>Actinomycetota</taxon>
        <taxon>Actinomycetes</taxon>
        <taxon>Cryptosporangiales</taxon>
        <taxon>Cryptosporangiaceae</taxon>
        <taxon>Cryptosporangium</taxon>
    </lineage>
</organism>
<evidence type="ECO:0000256" key="10">
    <source>
        <dbReference type="HAMAP-Rule" id="MF_00115"/>
    </source>
</evidence>
<evidence type="ECO:0000256" key="4">
    <source>
        <dbReference type="ARBA" id="ARBA00022475"/>
    </source>
</evidence>
<evidence type="ECO:0000256" key="5">
    <source>
        <dbReference type="ARBA" id="ARBA00022692"/>
    </source>
</evidence>
<dbReference type="InterPro" id="IPR036019">
    <property type="entry name" value="MscL_channel"/>
</dbReference>
<gene>
    <name evidence="10 11" type="primary">mscL</name>
    <name evidence="11" type="ORF">GCM10009539_49240</name>
</gene>
<keyword evidence="5 10" id="KW-0812">Transmembrane</keyword>
<dbReference type="RefSeq" id="WP_344651261.1">
    <property type="nucleotide sequence ID" value="NZ_BAAAGX010000018.1"/>
</dbReference>
<evidence type="ECO:0000313" key="11">
    <source>
        <dbReference type="EMBL" id="GAA0258033.1"/>
    </source>
</evidence>
<dbReference type="NCBIfam" id="TIGR00220">
    <property type="entry name" value="mscL"/>
    <property type="match status" value="1"/>
</dbReference>
<dbReference type="Gene3D" id="1.10.1200.120">
    <property type="entry name" value="Large-conductance mechanosensitive channel, MscL, domain 1"/>
    <property type="match status" value="1"/>
</dbReference>